<evidence type="ECO:0000313" key="2">
    <source>
        <dbReference type="Proteomes" id="UP001062846"/>
    </source>
</evidence>
<proteinExistence type="predicted"/>
<comment type="caution">
    <text evidence="1">The sequence shown here is derived from an EMBL/GenBank/DDBJ whole genome shotgun (WGS) entry which is preliminary data.</text>
</comment>
<reference evidence="1" key="1">
    <citation type="submission" date="2022-02" db="EMBL/GenBank/DDBJ databases">
        <title>Plant Genome Project.</title>
        <authorList>
            <person name="Zhang R.-G."/>
        </authorList>
    </citation>
    <scope>NUCLEOTIDE SEQUENCE</scope>
    <source>
        <strain evidence="1">AT1</strain>
    </source>
</reference>
<protein>
    <submittedName>
        <fullName evidence="1">Uncharacterized protein</fullName>
    </submittedName>
</protein>
<dbReference type="EMBL" id="CM046393">
    <property type="protein sequence ID" value="KAI8550788.1"/>
    <property type="molecule type" value="Genomic_DNA"/>
</dbReference>
<name>A0ACC0NBT6_RHOML</name>
<organism evidence="1 2">
    <name type="scientific">Rhododendron molle</name>
    <name type="common">Chinese azalea</name>
    <name type="synonym">Azalea mollis</name>
    <dbReference type="NCBI Taxonomy" id="49168"/>
    <lineage>
        <taxon>Eukaryota</taxon>
        <taxon>Viridiplantae</taxon>
        <taxon>Streptophyta</taxon>
        <taxon>Embryophyta</taxon>
        <taxon>Tracheophyta</taxon>
        <taxon>Spermatophyta</taxon>
        <taxon>Magnoliopsida</taxon>
        <taxon>eudicotyledons</taxon>
        <taxon>Gunneridae</taxon>
        <taxon>Pentapetalae</taxon>
        <taxon>asterids</taxon>
        <taxon>Ericales</taxon>
        <taxon>Ericaceae</taxon>
        <taxon>Ericoideae</taxon>
        <taxon>Rhodoreae</taxon>
        <taxon>Rhododendron</taxon>
    </lineage>
</organism>
<gene>
    <name evidence="1" type="ORF">RHMOL_Rhmol06G0134400</name>
</gene>
<dbReference type="Proteomes" id="UP001062846">
    <property type="component" value="Chromosome 6"/>
</dbReference>
<sequence>MIPLSKSTNPHNLKTTMAYHDSESGGDDIVDHPEDRGRPMETDSEDQEVVETVEFEGAMTGGHGGGGEDRK</sequence>
<evidence type="ECO:0000313" key="1">
    <source>
        <dbReference type="EMBL" id="KAI8550788.1"/>
    </source>
</evidence>
<keyword evidence="2" id="KW-1185">Reference proteome</keyword>
<accession>A0ACC0NBT6</accession>